<dbReference type="AlphaFoldDB" id="A0A0C4Y1T8"/>
<name>A0A0C4Y1T8_9BURK</name>
<sequence>MDAAKLQDRIYVGYAKAAKRIGYVYDVYRPASAANPLTAKVASLNASFSAQEWTYTKANLPSKPFWYCLMDGRETQLGDYLVYGQSVHFIAGMQSELPILTVECNARVWVTRPMASSGFGAQGYSCSSAHTDDYVLGTQNGAGWPASILFGSRTLRHQLLPTSADEHGYQILLPMSNPIALLAGDVITDDLARRFMVAGAERNGQLWRLDMTELHA</sequence>
<evidence type="ECO:0000313" key="2">
    <source>
        <dbReference type="Proteomes" id="UP000031843"/>
    </source>
</evidence>
<gene>
    <name evidence="1" type="ORF">RR42_m1670</name>
</gene>
<dbReference type="STRING" id="68895.RR42_m1670"/>
<dbReference type="Proteomes" id="UP000031843">
    <property type="component" value="Chromosome main"/>
</dbReference>
<dbReference type="OrthoDB" id="9134780at2"/>
<dbReference type="EMBL" id="CP010536">
    <property type="protein sequence ID" value="AJG19067.1"/>
    <property type="molecule type" value="Genomic_DNA"/>
</dbReference>
<dbReference type="RefSeq" id="WP_043345576.1">
    <property type="nucleotide sequence ID" value="NZ_CP010536.1"/>
</dbReference>
<proteinExistence type="predicted"/>
<accession>A0A0C4Y1T8</accession>
<organism evidence="1 2">
    <name type="scientific">Cupriavidus basilensis</name>
    <dbReference type="NCBI Taxonomy" id="68895"/>
    <lineage>
        <taxon>Bacteria</taxon>
        <taxon>Pseudomonadati</taxon>
        <taxon>Pseudomonadota</taxon>
        <taxon>Betaproteobacteria</taxon>
        <taxon>Burkholderiales</taxon>
        <taxon>Burkholderiaceae</taxon>
        <taxon>Cupriavidus</taxon>
    </lineage>
</organism>
<reference evidence="1 2" key="1">
    <citation type="journal article" date="2015" name="Genome Announc.">
        <title>Complete Genome Sequence of Cupriavidus basilensis 4G11, Isolated from the Oak Ridge Field Research Center Site.</title>
        <authorList>
            <person name="Ray J."/>
            <person name="Waters R.J."/>
            <person name="Skerker J.M."/>
            <person name="Kuehl J.V."/>
            <person name="Price M.N."/>
            <person name="Huang J."/>
            <person name="Chakraborty R."/>
            <person name="Arkin A.P."/>
            <person name="Deutschbauer A."/>
        </authorList>
    </citation>
    <scope>NUCLEOTIDE SEQUENCE [LARGE SCALE GENOMIC DNA]</scope>
    <source>
        <strain evidence="1">4G11</strain>
    </source>
</reference>
<keyword evidence="2" id="KW-1185">Reference proteome</keyword>
<protein>
    <submittedName>
        <fullName evidence="1">Uncharacterized protein</fullName>
    </submittedName>
</protein>
<dbReference type="KEGG" id="cbw:RR42_m1670"/>
<evidence type="ECO:0000313" key="1">
    <source>
        <dbReference type="EMBL" id="AJG19067.1"/>
    </source>
</evidence>